<proteinExistence type="predicted"/>
<feature type="compositionally biased region" description="Basic and acidic residues" evidence="1">
    <location>
        <begin position="15"/>
        <end position="32"/>
    </location>
</feature>
<keyword evidence="3" id="KW-1185">Reference proteome</keyword>
<evidence type="ECO:0000313" key="3">
    <source>
        <dbReference type="Proteomes" id="UP001305606"/>
    </source>
</evidence>
<dbReference type="Proteomes" id="UP001305606">
    <property type="component" value="Chromosome"/>
</dbReference>
<sequence>MPATIANITPDDITDWVRAEEDGKRNPEEPKKWLRRPAAPRP</sequence>
<dbReference type="RefSeq" id="WP_311035845.1">
    <property type="nucleotide sequence ID" value="NZ_CP117522.1"/>
</dbReference>
<protein>
    <submittedName>
        <fullName evidence="2">Uncharacterized protein</fullName>
    </submittedName>
</protein>
<gene>
    <name evidence="2" type="ORF">PS467_15960</name>
</gene>
<dbReference type="EMBL" id="CP117522">
    <property type="protein sequence ID" value="WNE96717.1"/>
    <property type="molecule type" value="Genomic_DNA"/>
</dbReference>
<evidence type="ECO:0000256" key="1">
    <source>
        <dbReference type="SAM" id="MobiDB-lite"/>
    </source>
</evidence>
<name>A0ABY9UVY1_9ACTN</name>
<evidence type="ECO:0000313" key="2">
    <source>
        <dbReference type="EMBL" id="WNE96717.1"/>
    </source>
</evidence>
<accession>A0ABY9UVY1</accession>
<reference evidence="2 3" key="1">
    <citation type="submission" date="2023-02" db="EMBL/GenBank/DDBJ databases">
        <title>Streptomyces sp. SCA4-21 with antifungal activity against Fusarium oxysporum f. sp. cubense, Streptomyces sp. SCA2-17 with antifungal activity against Fusarium oxysporum f. sp. cubense.</title>
        <authorList>
            <person name="Qi D."/>
        </authorList>
    </citation>
    <scope>NUCLEOTIDE SEQUENCE [LARGE SCALE GENOMIC DNA]</scope>
    <source>
        <strain evidence="2 3">SCA4-21</strain>
    </source>
</reference>
<feature type="region of interest" description="Disordered" evidence="1">
    <location>
        <begin position="1"/>
        <end position="42"/>
    </location>
</feature>
<organism evidence="2 3">
    <name type="scientific">Streptomyces luomodiensis</name>
    <dbReference type="NCBI Taxonomy" id="3026192"/>
    <lineage>
        <taxon>Bacteria</taxon>
        <taxon>Bacillati</taxon>
        <taxon>Actinomycetota</taxon>
        <taxon>Actinomycetes</taxon>
        <taxon>Kitasatosporales</taxon>
        <taxon>Streptomycetaceae</taxon>
        <taxon>Streptomyces</taxon>
    </lineage>
</organism>